<sequence length="337" mass="37629">MGSNEVASNEVDRKFRFLTAYKDGRVEIHYSTQKTPPSNDPNTGVQSKDVTISTEPPVSARIYLPKIIDPTQKVPVLYYIHGGGFCFESAFSPLFHSHLMALVAEANVIAVSLEYGLWPERPLPGSYVDAWAGLQWIASHIGSYGLPGVRFIGMIMVHPFFGGMEDDEMWMFMYPTNCGKQDPKLKPPPEDLAKLTCEKVLFFFAEKDHLREVGGIFSDDLKKSGYKGAVEVVEHDGVAHEFHLFDPAHDKSTSEVMLDFDIHKLKTPSLSFSAFAEKDHLREVGGIFSDDLKKSGYKGAVEVVEHDGVAHEFHLFDPAHDKSTSLVKKFASFLNEV</sequence>
<evidence type="ECO:0000313" key="5">
    <source>
        <dbReference type="Proteomes" id="UP001141253"/>
    </source>
</evidence>
<evidence type="ECO:0000259" key="3">
    <source>
        <dbReference type="Pfam" id="PF07859"/>
    </source>
</evidence>
<reference evidence="4" key="2">
    <citation type="journal article" date="2023" name="Int. J. Mol. Sci.">
        <title>De Novo Assembly and Annotation of 11 Diverse Shrub Willow (Salix) Genomes Reveals Novel Gene Organization in Sex-Linked Regions.</title>
        <authorList>
            <person name="Hyden B."/>
            <person name="Feng K."/>
            <person name="Yates T.B."/>
            <person name="Jawdy S."/>
            <person name="Cereghino C."/>
            <person name="Smart L.B."/>
            <person name="Muchero W."/>
        </authorList>
    </citation>
    <scope>NUCLEOTIDE SEQUENCE</scope>
    <source>
        <tissue evidence="4">Shoot tip</tissue>
    </source>
</reference>
<dbReference type="SUPFAM" id="SSF53474">
    <property type="entry name" value="alpha/beta-Hydrolases"/>
    <property type="match status" value="1"/>
</dbReference>
<dbReference type="PANTHER" id="PTHR23024:SF532">
    <property type="entry name" value="2-HYDROXYISOFLAVANONE DEHYDRATASE-LIKE"/>
    <property type="match status" value="1"/>
</dbReference>
<dbReference type="Gene3D" id="3.40.50.1820">
    <property type="entry name" value="alpha/beta hydrolase"/>
    <property type="match status" value="2"/>
</dbReference>
<dbReference type="InterPro" id="IPR050466">
    <property type="entry name" value="Carboxylest/Gibb_receptor"/>
</dbReference>
<reference evidence="4" key="1">
    <citation type="submission" date="2022-10" db="EMBL/GenBank/DDBJ databases">
        <authorList>
            <person name="Hyden B.L."/>
            <person name="Feng K."/>
            <person name="Yates T."/>
            <person name="Jawdy S."/>
            <person name="Smart L.B."/>
            <person name="Muchero W."/>
        </authorList>
    </citation>
    <scope>NUCLEOTIDE SEQUENCE</scope>
    <source>
        <tissue evidence="4">Shoot tip</tissue>
    </source>
</reference>
<comment type="similarity">
    <text evidence="1">Belongs to the 'GDXG' lipolytic enzyme family.</text>
</comment>
<organism evidence="4 5">
    <name type="scientific">Salix suchowensis</name>
    <dbReference type="NCBI Taxonomy" id="1278906"/>
    <lineage>
        <taxon>Eukaryota</taxon>
        <taxon>Viridiplantae</taxon>
        <taxon>Streptophyta</taxon>
        <taxon>Embryophyta</taxon>
        <taxon>Tracheophyta</taxon>
        <taxon>Spermatophyta</taxon>
        <taxon>Magnoliopsida</taxon>
        <taxon>eudicotyledons</taxon>
        <taxon>Gunneridae</taxon>
        <taxon>Pentapetalae</taxon>
        <taxon>rosids</taxon>
        <taxon>fabids</taxon>
        <taxon>Malpighiales</taxon>
        <taxon>Salicaceae</taxon>
        <taxon>Saliceae</taxon>
        <taxon>Salix</taxon>
    </lineage>
</organism>
<dbReference type="PANTHER" id="PTHR23024">
    <property type="entry name" value="ARYLACETAMIDE DEACETYLASE"/>
    <property type="match status" value="1"/>
</dbReference>
<accession>A0ABQ9BIV0</accession>
<name>A0ABQ9BIV0_9ROSI</name>
<dbReference type="Pfam" id="PF07859">
    <property type="entry name" value="Abhydrolase_3"/>
    <property type="match status" value="1"/>
</dbReference>
<dbReference type="InterPro" id="IPR013094">
    <property type="entry name" value="AB_hydrolase_3"/>
</dbReference>
<dbReference type="InterPro" id="IPR029058">
    <property type="entry name" value="AB_hydrolase_fold"/>
</dbReference>
<protein>
    <recommendedName>
        <fullName evidence="3">Alpha/beta hydrolase fold-3 domain-containing protein</fullName>
    </recommendedName>
</protein>
<proteinExistence type="inferred from homology"/>
<keyword evidence="5" id="KW-1185">Reference proteome</keyword>
<gene>
    <name evidence="4" type="ORF">OIU77_028853</name>
</gene>
<evidence type="ECO:0000256" key="2">
    <source>
        <dbReference type="SAM" id="MobiDB-lite"/>
    </source>
</evidence>
<dbReference type="EMBL" id="JAPFFI010000008">
    <property type="protein sequence ID" value="KAJ6385762.1"/>
    <property type="molecule type" value="Genomic_DNA"/>
</dbReference>
<evidence type="ECO:0000256" key="1">
    <source>
        <dbReference type="ARBA" id="ARBA00010515"/>
    </source>
</evidence>
<feature type="domain" description="Alpha/beta hydrolase fold-3" evidence="3">
    <location>
        <begin position="78"/>
        <end position="141"/>
    </location>
</feature>
<dbReference type="Proteomes" id="UP001141253">
    <property type="component" value="Chromosome 9"/>
</dbReference>
<evidence type="ECO:0000313" key="4">
    <source>
        <dbReference type="EMBL" id="KAJ6385762.1"/>
    </source>
</evidence>
<feature type="region of interest" description="Disordered" evidence="2">
    <location>
        <begin position="30"/>
        <end position="51"/>
    </location>
</feature>
<comment type="caution">
    <text evidence="4">The sequence shown here is derived from an EMBL/GenBank/DDBJ whole genome shotgun (WGS) entry which is preliminary data.</text>
</comment>